<evidence type="ECO:0000313" key="5">
    <source>
        <dbReference type="EMBL" id="VAW09469.1"/>
    </source>
</evidence>
<organism evidence="5">
    <name type="scientific">hydrothermal vent metagenome</name>
    <dbReference type="NCBI Taxonomy" id="652676"/>
    <lineage>
        <taxon>unclassified sequences</taxon>
        <taxon>metagenomes</taxon>
        <taxon>ecological metagenomes</taxon>
    </lineage>
</organism>
<keyword evidence="3" id="KW-0378">Hydrolase</keyword>
<name>A0A3B0TBK1_9ZZZZ</name>
<reference evidence="5" key="1">
    <citation type="submission" date="2018-06" db="EMBL/GenBank/DDBJ databases">
        <authorList>
            <person name="Zhirakovskaya E."/>
        </authorList>
    </citation>
    <scope>NUCLEOTIDE SEQUENCE</scope>
</reference>
<dbReference type="SUPFAM" id="SSF53187">
    <property type="entry name" value="Zn-dependent exopeptidases"/>
    <property type="match status" value="1"/>
</dbReference>
<proteinExistence type="predicted"/>
<dbReference type="GO" id="GO:0046872">
    <property type="term" value="F:metal ion binding"/>
    <property type="evidence" value="ECO:0007669"/>
    <property type="project" value="UniProtKB-KW"/>
</dbReference>
<dbReference type="InterPro" id="IPR011650">
    <property type="entry name" value="Peptidase_M20_dimer"/>
</dbReference>
<sequence>MDGRMYGRGSSDDKTGVIMHLGAILAHDKRPPVGVKVFIEGEEEIGSTHLLDFLNTYKEELRSDAIVIADAGTWAVGEPALTTSLRGLVDCEVTVSTLSAGVHSGIFGGVVPDSLTSLCRLLATLHDDNGEVAVPGLVSYEEKGPDLSESDIRSQAGLLDGVNLIGSGPLTSRTWSKPAISVLAMDTPPLKEAINQLLPSATAKVSMRLAPGEDPAKAMNALRTHLETNAPWGARVSVVEGATGEPYKLDTTGPAYDAFRAAFREAWGTDTIDMGSGGSIPFVAAFSEAYPDASILLTGAGDPTSRIHGPNESVDLDDLRRSVAAEAIALRLMTREL</sequence>
<keyword evidence="2" id="KW-0479">Metal-binding</keyword>
<dbReference type="AlphaFoldDB" id="A0A3B0TBK1"/>
<evidence type="ECO:0000256" key="2">
    <source>
        <dbReference type="ARBA" id="ARBA00022723"/>
    </source>
</evidence>
<evidence type="ECO:0000256" key="1">
    <source>
        <dbReference type="ARBA" id="ARBA00022670"/>
    </source>
</evidence>
<dbReference type="InterPro" id="IPR002933">
    <property type="entry name" value="Peptidase_M20"/>
</dbReference>
<dbReference type="Gene3D" id="3.30.70.360">
    <property type="match status" value="1"/>
</dbReference>
<dbReference type="GO" id="GO:0006508">
    <property type="term" value="P:proteolysis"/>
    <property type="evidence" value="ECO:0007669"/>
    <property type="project" value="UniProtKB-KW"/>
</dbReference>
<protein>
    <recommendedName>
        <fullName evidence="4">Peptidase M20 dimerisation domain-containing protein</fullName>
    </recommendedName>
</protein>
<evidence type="ECO:0000259" key="4">
    <source>
        <dbReference type="Pfam" id="PF07687"/>
    </source>
</evidence>
<dbReference type="EMBL" id="UOEK01000586">
    <property type="protein sequence ID" value="VAW09469.1"/>
    <property type="molecule type" value="Genomic_DNA"/>
</dbReference>
<accession>A0A3B0TBK1</accession>
<evidence type="ECO:0000256" key="3">
    <source>
        <dbReference type="ARBA" id="ARBA00022801"/>
    </source>
</evidence>
<gene>
    <name evidence="5" type="ORF">MNBD_ACTINO02-1471</name>
</gene>
<dbReference type="Gene3D" id="3.40.630.10">
    <property type="entry name" value="Zn peptidases"/>
    <property type="match status" value="1"/>
</dbReference>
<dbReference type="Pfam" id="PF07687">
    <property type="entry name" value="M20_dimer"/>
    <property type="match status" value="1"/>
</dbReference>
<feature type="domain" description="Peptidase M20 dimerisation" evidence="4">
    <location>
        <begin position="84"/>
        <end position="233"/>
    </location>
</feature>
<dbReference type="PANTHER" id="PTHR43270:SF12">
    <property type="entry name" value="SUCCINYL-DIAMINOPIMELATE DESUCCINYLASE"/>
    <property type="match status" value="1"/>
</dbReference>
<dbReference type="NCBIfam" id="NF005914">
    <property type="entry name" value="PRK07907.1"/>
    <property type="match status" value="1"/>
</dbReference>
<dbReference type="InterPro" id="IPR051458">
    <property type="entry name" value="Cyt/Met_Dipeptidase"/>
</dbReference>
<keyword evidence="1" id="KW-0645">Protease</keyword>
<dbReference type="Pfam" id="PF01546">
    <property type="entry name" value="Peptidase_M20"/>
    <property type="match status" value="1"/>
</dbReference>
<dbReference type="PANTHER" id="PTHR43270">
    <property type="entry name" value="BETA-ALA-HIS DIPEPTIDASE"/>
    <property type="match status" value="1"/>
</dbReference>
<dbReference type="GO" id="GO:0008233">
    <property type="term" value="F:peptidase activity"/>
    <property type="evidence" value="ECO:0007669"/>
    <property type="project" value="UniProtKB-KW"/>
</dbReference>